<dbReference type="FunCoup" id="A0A7M7REW9">
    <property type="interactions" value="1485"/>
</dbReference>
<proteinExistence type="inferred from homology"/>
<dbReference type="RefSeq" id="XP_791518.4">
    <property type="nucleotide sequence ID" value="XM_786425.5"/>
</dbReference>
<dbReference type="KEGG" id="spu:586652"/>
<evidence type="ECO:0000256" key="5">
    <source>
        <dbReference type="SAM" id="Coils"/>
    </source>
</evidence>
<evidence type="ECO:0000256" key="4">
    <source>
        <dbReference type="ARBA" id="ARBA00023242"/>
    </source>
</evidence>
<sequence>MMATDEEVIRKRLLIEGESGGDDRRISNLLKTFVKWCHTDQTKEECTVTYQKMLMMLCQVDFATERTQLIHQMNIREMSNYEELYSTIERNIKDAHQQINACKTELSDAKRERKNRQEYDTLAKVIQKQPDRKETLNKLQELDKDLGELNSTKESLEQKLEDRKKQFHVLISAIHELQRILDTDDGPQKLNTTSDSMMSESMDTSLTDK</sequence>
<feature type="compositionally biased region" description="Low complexity" evidence="6">
    <location>
        <begin position="192"/>
        <end position="209"/>
    </location>
</feature>
<name>A0A7M7REW9_STRPU</name>
<protein>
    <recommendedName>
        <fullName evidence="9">THO complex subunit 7 homolog</fullName>
    </recommendedName>
</protein>
<dbReference type="EnsemblMetazoa" id="XM_786425">
    <property type="protein sequence ID" value="XP_791518"/>
    <property type="gene ID" value="LOC586652"/>
</dbReference>
<feature type="coiled-coil region" evidence="5">
    <location>
        <begin position="78"/>
        <end position="166"/>
    </location>
</feature>
<comment type="subcellular location">
    <subcellularLocation>
        <location evidence="1">Nucleus</location>
    </subcellularLocation>
</comment>
<evidence type="ECO:0008006" key="9">
    <source>
        <dbReference type="Google" id="ProtNLM"/>
    </source>
</evidence>
<accession>A0A7M7REW9</accession>
<feature type="region of interest" description="Disordered" evidence="6">
    <location>
        <begin position="184"/>
        <end position="209"/>
    </location>
</feature>
<evidence type="ECO:0000256" key="1">
    <source>
        <dbReference type="ARBA" id="ARBA00004123"/>
    </source>
</evidence>
<reference evidence="7" key="2">
    <citation type="submission" date="2021-01" db="UniProtKB">
        <authorList>
            <consortium name="EnsemblMetazoa"/>
        </authorList>
    </citation>
    <scope>IDENTIFICATION</scope>
</reference>
<dbReference type="OMA" id="SHYAFGP"/>
<evidence type="ECO:0000313" key="7">
    <source>
        <dbReference type="EnsemblMetazoa" id="XP_791518"/>
    </source>
</evidence>
<evidence type="ECO:0000256" key="2">
    <source>
        <dbReference type="ARBA" id="ARBA00006482"/>
    </source>
</evidence>
<dbReference type="GO" id="GO:0003729">
    <property type="term" value="F:mRNA binding"/>
    <property type="evidence" value="ECO:0000318"/>
    <property type="project" value="GO_Central"/>
</dbReference>
<keyword evidence="8" id="KW-1185">Reference proteome</keyword>
<dbReference type="GO" id="GO:0000445">
    <property type="term" value="C:THO complex part of transcription export complex"/>
    <property type="evidence" value="ECO:0007669"/>
    <property type="project" value="InterPro"/>
</dbReference>
<keyword evidence="3 5" id="KW-0175">Coiled coil</keyword>
<reference evidence="8" key="1">
    <citation type="submission" date="2015-02" db="EMBL/GenBank/DDBJ databases">
        <title>Genome sequencing for Strongylocentrotus purpuratus.</title>
        <authorList>
            <person name="Murali S."/>
            <person name="Liu Y."/>
            <person name="Vee V."/>
            <person name="English A."/>
            <person name="Wang M."/>
            <person name="Skinner E."/>
            <person name="Han Y."/>
            <person name="Muzny D.M."/>
            <person name="Worley K.C."/>
            <person name="Gibbs R.A."/>
        </authorList>
    </citation>
    <scope>NUCLEOTIDE SEQUENCE</scope>
</reference>
<keyword evidence="4" id="KW-0539">Nucleus</keyword>
<dbReference type="InParanoid" id="A0A7M7REW9"/>
<dbReference type="PANTHER" id="PTHR23405">
    <property type="entry name" value="MAINTENANCE OF KILLER 16 MAK16 PROTEIN-RELATED"/>
    <property type="match status" value="1"/>
</dbReference>
<dbReference type="Pfam" id="PF05615">
    <property type="entry name" value="THOC7"/>
    <property type="match status" value="1"/>
</dbReference>
<evidence type="ECO:0000256" key="3">
    <source>
        <dbReference type="ARBA" id="ARBA00023054"/>
    </source>
</evidence>
<comment type="similarity">
    <text evidence="2">Belongs to the THOC7 family.</text>
</comment>
<dbReference type="PANTHER" id="PTHR23405:SF5">
    <property type="entry name" value="THO COMPLEX SUBUNIT 7 HOMOLOG"/>
    <property type="match status" value="1"/>
</dbReference>
<organism evidence="7 8">
    <name type="scientific">Strongylocentrotus purpuratus</name>
    <name type="common">Purple sea urchin</name>
    <dbReference type="NCBI Taxonomy" id="7668"/>
    <lineage>
        <taxon>Eukaryota</taxon>
        <taxon>Metazoa</taxon>
        <taxon>Echinodermata</taxon>
        <taxon>Eleutherozoa</taxon>
        <taxon>Echinozoa</taxon>
        <taxon>Echinoidea</taxon>
        <taxon>Euechinoidea</taxon>
        <taxon>Echinacea</taxon>
        <taxon>Camarodonta</taxon>
        <taxon>Echinidea</taxon>
        <taxon>Strongylocentrotidae</taxon>
        <taxon>Strongylocentrotus</taxon>
    </lineage>
</organism>
<dbReference type="GO" id="GO:0006397">
    <property type="term" value="P:mRNA processing"/>
    <property type="evidence" value="ECO:0007669"/>
    <property type="project" value="InterPro"/>
</dbReference>
<evidence type="ECO:0000313" key="8">
    <source>
        <dbReference type="Proteomes" id="UP000007110"/>
    </source>
</evidence>
<dbReference type="Proteomes" id="UP000007110">
    <property type="component" value="Unassembled WGS sequence"/>
</dbReference>
<dbReference type="OrthoDB" id="205166at2759"/>
<dbReference type="AlphaFoldDB" id="A0A7M7REW9"/>
<dbReference type="GeneID" id="586652"/>
<dbReference type="InterPro" id="IPR008501">
    <property type="entry name" value="THOC7/Mft1"/>
</dbReference>
<evidence type="ECO:0000256" key="6">
    <source>
        <dbReference type="SAM" id="MobiDB-lite"/>
    </source>
</evidence>